<protein>
    <submittedName>
        <fullName evidence="1">Uncharacterized protein</fullName>
    </submittedName>
</protein>
<dbReference type="HOGENOM" id="CLU_088316_0_0_1"/>
<proteinExistence type="predicted"/>
<reference evidence="1 2" key="1">
    <citation type="submission" date="2014-04" db="EMBL/GenBank/DDBJ databases">
        <authorList>
            <consortium name="DOE Joint Genome Institute"/>
            <person name="Kuo A."/>
            <person name="Kohler A."/>
            <person name="Costa M.D."/>
            <person name="Nagy L.G."/>
            <person name="Floudas D."/>
            <person name="Copeland A."/>
            <person name="Barry K.W."/>
            <person name="Cichocki N."/>
            <person name="Veneault-Fourrey C."/>
            <person name="LaButti K."/>
            <person name="Lindquist E.A."/>
            <person name="Lipzen A."/>
            <person name="Lundell T."/>
            <person name="Morin E."/>
            <person name="Murat C."/>
            <person name="Sun H."/>
            <person name="Tunlid A."/>
            <person name="Henrissat B."/>
            <person name="Grigoriev I.V."/>
            <person name="Hibbett D.S."/>
            <person name="Martin F."/>
            <person name="Nordberg H.P."/>
            <person name="Cantor M.N."/>
            <person name="Hua S.X."/>
        </authorList>
    </citation>
    <scope>NUCLEOTIDE SEQUENCE [LARGE SCALE GENOMIC DNA]</scope>
    <source>
        <strain evidence="1 2">441</strain>
    </source>
</reference>
<dbReference type="Proteomes" id="UP000054018">
    <property type="component" value="Unassembled WGS sequence"/>
</dbReference>
<organism evidence="1 2">
    <name type="scientific">Pisolithus microcarpus 441</name>
    <dbReference type="NCBI Taxonomy" id="765257"/>
    <lineage>
        <taxon>Eukaryota</taxon>
        <taxon>Fungi</taxon>
        <taxon>Dikarya</taxon>
        <taxon>Basidiomycota</taxon>
        <taxon>Agaricomycotina</taxon>
        <taxon>Agaricomycetes</taxon>
        <taxon>Agaricomycetidae</taxon>
        <taxon>Boletales</taxon>
        <taxon>Sclerodermatineae</taxon>
        <taxon>Pisolithaceae</taxon>
        <taxon>Pisolithus</taxon>
    </lineage>
</organism>
<keyword evidence="2" id="KW-1185">Reference proteome</keyword>
<reference evidence="2" key="2">
    <citation type="submission" date="2015-01" db="EMBL/GenBank/DDBJ databases">
        <title>Evolutionary Origins and Diversification of the Mycorrhizal Mutualists.</title>
        <authorList>
            <consortium name="DOE Joint Genome Institute"/>
            <consortium name="Mycorrhizal Genomics Consortium"/>
            <person name="Kohler A."/>
            <person name="Kuo A."/>
            <person name="Nagy L.G."/>
            <person name="Floudas D."/>
            <person name="Copeland A."/>
            <person name="Barry K.W."/>
            <person name="Cichocki N."/>
            <person name="Veneault-Fourrey C."/>
            <person name="LaButti K."/>
            <person name="Lindquist E.A."/>
            <person name="Lipzen A."/>
            <person name="Lundell T."/>
            <person name="Morin E."/>
            <person name="Murat C."/>
            <person name="Riley R."/>
            <person name="Ohm R."/>
            <person name="Sun H."/>
            <person name="Tunlid A."/>
            <person name="Henrissat B."/>
            <person name="Grigoriev I.V."/>
            <person name="Hibbett D.S."/>
            <person name="Martin F."/>
        </authorList>
    </citation>
    <scope>NUCLEOTIDE SEQUENCE [LARGE SCALE GENOMIC DNA]</scope>
    <source>
        <strain evidence="2">441</strain>
    </source>
</reference>
<evidence type="ECO:0000313" key="2">
    <source>
        <dbReference type="Proteomes" id="UP000054018"/>
    </source>
</evidence>
<sequence length="275" mass="30123">MSKHSICCNHINSNEAVSSSRAEEIELVDAISQPAIKHRPHVLRLQVPTSLHNVTVSFEPKSQGPVTIEFSLIAALPELTAITDPSHTASAQTPLVTNRPNVSDGKVKLEFADANLSASMGPLHMDSPPLPAQPIFAPFNVNHRVSLVPSTVCTMDSAPTGDNYIESVSVQPVLPYVLAVNGNEIKPENEEETSRPVEKIASELPPSPLPACTPHLSLKRGFMPNSFAASEEFDSVDTQLLCERWAQVREGLEERHKPIFSEVTNLTPSRKRYRK</sequence>
<evidence type="ECO:0000313" key="1">
    <source>
        <dbReference type="EMBL" id="KIK25477.1"/>
    </source>
</evidence>
<accession>A0A0C9ZTA5</accession>
<dbReference type="AlphaFoldDB" id="A0A0C9ZTA5"/>
<dbReference type="OrthoDB" id="2669942at2759"/>
<gene>
    <name evidence="1" type="ORF">PISMIDRAFT_9513</name>
</gene>
<dbReference type="EMBL" id="KN833707">
    <property type="protein sequence ID" value="KIK25477.1"/>
    <property type="molecule type" value="Genomic_DNA"/>
</dbReference>
<name>A0A0C9ZTA5_9AGAM</name>